<dbReference type="GO" id="GO:0000725">
    <property type="term" value="P:recombinational repair"/>
    <property type="evidence" value="ECO:0007669"/>
    <property type="project" value="TreeGrafter"/>
</dbReference>
<feature type="region of interest" description="Disordered" evidence="15">
    <location>
        <begin position="741"/>
        <end position="786"/>
    </location>
</feature>
<dbReference type="SUPFAM" id="SSF52540">
    <property type="entry name" value="P-loop containing nucleoside triphosphate hydrolases"/>
    <property type="match status" value="1"/>
</dbReference>
<keyword evidence="3" id="KW-0227">DNA damage</keyword>
<evidence type="ECO:0000256" key="10">
    <source>
        <dbReference type="ARBA" id="ARBA00023235"/>
    </source>
</evidence>
<dbReference type="RefSeq" id="WP_338598747.1">
    <property type="nucleotide sequence ID" value="NZ_AP028679.1"/>
</dbReference>
<dbReference type="GO" id="GO:0043138">
    <property type="term" value="F:3'-5' DNA helicase activity"/>
    <property type="evidence" value="ECO:0007669"/>
    <property type="project" value="UniProtKB-EC"/>
</dbReference>
<dbReference type="InterPro" id="IPR011604">
    <property type="entry name" value="PDDEXK-like_dom_sf"/>
</dbReference>
<evidence type="ECO:0000256" key="6">
    <source>
        <dbReference type="ARBA" id="ARBA00022839"/>
    </source>
</evidence>
<keyword evidence="8" id="KW-0238">DNA-binding</keyword>
<evidence type="ECO:0000256" key="2">
    <source>
        <dbReference type="ARBA" id="ARBA00022741"/>
    </source>
</evidence>
<evidence type="ECO:0000313" key="19">
    <source>
        <dbReference type="Proteomes" id="UP001366166"/>
    </source>
</evidence>
<dbReference type="Gene3D" id="1.10.486.10">
    <property type="entry name" value="PCRA, domain 4"/>
    <property type="match status" value="1"/>
</dbReference>
<keyword evidence="4 14" id="KW-0378">Hydrolase</keyword>
<dbReference type="PROSITE" id="PS51217">
    <property type="entry name" value="UVRD_HELICASE_CTER"/>
    <property type="match status" value="1"/>
</dbReference>
<evidence type="ECO:0000256" key="15">
    <source>
        <dbReference type="SAM" id="MobiDB-lite"/>
    </source>
</evidence>
<dbReference type="Proteomes" id="UP001366166">
    <property type="component" value="Chromosome"/>
</dbReference>
<dbReference type="InterPro" id="IPR011335">
    <property type="entry name" value="Restrct_endonuc-II-like"/>
</dbReference>
<name>A0AAU9EM18_9BACT</name>
<keyword evidence="1" id="KW-0540">Nuclease</keyword>
<feature type="domain" description="UvrD-like helicase C-terminal" evidence="17">
    <location>
        <begin position="435"/>
        <end position="727"/>
    </location>
</feature>
<feature type="binding site" evidence="14">
    <location>
        <begin position="11"/>
        <end position="18"/>
    </location>
    <ligand>
        <name>ATP</name>
        <dbReference type="ChEBI" id="CHEBI:30616"/>
    </ligand>
</feature>
<dbReference type="Pfam" id="PF12705">
    <property type="entry name" value="PDDEXK_1"/>
    <property type="match status" value="1"/>
</dbReference>
<keyword evidence="6" id="KW-0269">Exonuclease</keyword>
<dbReference type="GO" id="GO:0005829">
    <property type="term" value="C:cytosol"/>
    <property type="evidence" value="ECO:0007669"/>
    <property type="project" value="TreeGrafter"/>
</dbReference>
<evidence type="ECO:0000256" key="8">
    <source>
        <dbReference type="ARBA" id="ARBA00023125"/>
    </source>
</evidence>
<dbReference type="GO" id="GO:0003677">
    <property type="term" value="F:DNA binding"/>
    <property type="evidence" value="ECO:0007669"/>
    <property type="project" value="UniProtKB-KW"/>
</dbReference>
<dbReference type="EC" id="5.6.2.4" evidence="12"/>
<evidence type="ECO:0000313" key="18">
    <source>
        <dbReference type="EMBL" id="BEQ14981.1"/>
    </source>
</evidence>
<dbReference type="KEGG" id="dmp:FAK_20470"/>
<dbReference type="AlphaFoldDB" id="A0AAU9EM18"/>
<feature type="domain" description="UvrD-like helicase ATP-binding" evidence="16">
    <location>
        <begin position="1"/>
        <end position="414"/>
    </location>
</feature>
<keyword evidence="10" id="KW-0413">Isomerase</keyword>
<keyword evidence="19" id="KW-1185">Reference proteome</keyword>
<dbReference type="Gene3D" id="3.90.320.10">
    <property type="match status" value="1"/>
</dbReference>
<dbReference type="InterPro" id="IPR014017">
    <property type="entry name" value="DNA_helicase_UvrD-like_C"/>
</dbReference>
<gene>
    <name evidence="18" type="ORF">FAK_20470</name>
</gene>
<dbReference type="PROSITE" id="PS51198">
    <property type="entry name" value="UVRD_HELICASE_ATP_BIND"/>
    <property type="match status" value="1"/>
</dbReference>
<dbReference type="Gene3D" id="3.40.50.300">
    <property type="entry name" value="P-loop containing nucleotide triphosphate hydrolases"/>
    <property type="match status" value="4"/>
</dbReference>
<comment type="catalytic activity">
    <reaction evidence="13">
        <text>ATP + H2O = ADP + phosphate + H(+)</text>
        <dbReference type="Rhea" id="RHEA:13065"/>
        <dbReference type="ChEBI" id="CHEBI:15377"/>
        <dbReference type="ChEBI" id="CHEBI:15378"/>
        <dbReference type="ChEBI" id="CHEBI:30616"/>
        <dbReference type="ChEBI" id="CHEBI:43474"/>
        <dbReference type="ChEBI" id="CHEBI:456216"/>
        <dbReference type="EC" id="5.6.2.4"/>
    </reaction>
</comment>
<evidence type="ECO:0000256" key="11">
    <source>
        <dbReference type="ARBA" id="ARBA00034617"/>
    </source>
</evidence>
<dbReference type="PANTHER" id="PTHR11070:SF23">
    <property type="entry name" value="RECBCD ENZYME SUBUNIT RECB"/>
    <property type="match status" value="1"/>
</dbReference>
<keyword evidence="2 14" id="KW-0547">Nucleotide-binding</keyword>
<evidence type="ECO:0000256" key="12">
    <source>
        <dbReference type="ARBA" id="ARBA00034808"/>
    </source>
</evidence>
<evidence type="ECO:0000256" key="7">
    <source>
        <dbReference type="ARBA" id="ARBA00022840"/>
    </source>
</evidence>
<evidence type="ECO:0000259" key="16">
    <source>
        <dbReference type="PROSITE" id="PS51198"/>
    </source>
</evidence>
<evidence type="ECO:0000256" key="4">
    <source>
        <dbReference type="ARBA" id="ARBA00022801"/>
    </source>
</evidence>
<accession>A0AAU9EM18</accession>
<evidence type="ECO:0000256" key="5">
    <source>
        <dbReference type="ARBA" id="ARBA00022806"/>
    </source>
</evidence>
<keyword evidence="7 14" id="KW-0067">ATP-binding</keyword>
<dbReference type="Pfam" id="PF00580">
    <property type="entry name" value="UvrD-helicase"/>
    <property type="match status" value="1"/>
</dbReference>
<keyword evidence="5 14" id="KW-0347">Helicase</keyword>
<dbReference type="SUPFAM" id="SSF52980">
    <property type="entry name" value="Restriction endonuclease-like"/>
    <property type="match status" value="1"/>
</dbReference>
<evidence type="ECO:0000256" key="13">
    <source>
        <dbReference type="ARBA" id="ARBA00048988"/>
    </source>
</evidence>
<dbReference type="InterPro" id="IPR027417">
    <property type="entry name" value="P-loop_NTPase"/>
</dbReference>
<reference evidence="19" key="1">
    <citation type="journal article" date="2023" name="Arch. Microbiol.">
        <title>Desulfoferula mesophilus gen. nov. sp. nov., a mesophilic sulfate-reducing bacterium isolated from a brackish lake sediment.</title>
        <authorList>
            <person name="Watanabe T."/>
            <person name="Yabe T."/>
            <person name="Tsuji J.M."/>
            <person name="Fukui M."/>
        </authorList>
    </citation>
    <scope>NUCLEOTIDE SEQUENCE [LARGE SCALE GENOMIC DNA]</scope>
    <source>
        <strain evidence="19">12FAK</strain>
    </source>
</reference>
<proteinExistence type="predicted"/>
<evidence type="ECO:0000256" key="14">
    <source>
        <dbReference type="PROSITE-ProRule" id="PRU00560"/>
    </source>
</evidence>
<dbReference type="GO" id="GO:0004527">
    <property type="term" value="F:exonuclease activity"/>
    <property type="evidence" value="ECO:0007669"/>
    <property type="project" value="UniProtKB-KW"/>
</dbReference>
<evidence type="ECO:0000259" key="17">
    <source>
        <dbReference type="PROSITE" id="PS51217"/>
    </source>
</evidence>
<evidence type="ECO:0000256" key="1">
    <source>
        <dbReference type="ARBA" id="ARBA00022722"/>
    </source>
</evidence>
<dbReference type="GO" id="GO:0009338">
    <property type="term" value="C:exodeoxyribonuclease V complex"/>
    <property type="evidence" value="ECO:0007669"/>
    <property type="project" value="TreeGrafter"/>
</dbReference>
<dbReference type="InterPro" id="IPR014016">
    <property type="entry name" value="UvrD-like_ATP-bd"/>
</dbReference>
<evidence type="ECO:0000256" key="3">
    <source>
        <dbReference type="ARBA" id="ARBA00022763"/>
    </source>
</evidence>
<sequence>MSAPKRLCLVAGAGAGKTYRLVEHYQGLLDQGLEPGQIVAITFTEKAAGEMRQRIGEKISPELAAKLAWAPINTIHGFCASLLRDYGLVLGLDPEFRVLDEEEFSRLLGETSTEVLRQGLKERDPALGRLLEHFNLGGMGGLQEKLIWLHRQMATMGLSPEQAARATAAAHAADLAGASEMISALNAAVAELAGRFSQDAKLAASKAQYVAKAQNLIAAWPELQRRLLDEATRLDTARDLAAMVGGSAWGKVNDLRQALAEGAKALIALAAIPAAAQAADDLLALVAGLEQGLARELARRAALGFDALLTLARDLLRDFPEVLSQCRQRWRALLVDEYQDVNPVQDQLVELLAGLHRPDPAPEAAPPSLLVVGDRKQSIYAFRGAEVAELANLAARLAEGEGVVEPLGLNWRSHPALVEFFNRLFAQVLVPGEGQEHAPQAYVEFTEQDRQEPAGRKAGQADEVVVELVDCRSLLTEDKPSADAQRAVEARALAAYLRRLFEEGRYHPGQVAVLLRKLTQVGVYEEALRAAGIDFYTVRGRGFFECLEVSDVAHALRAMLDPSDEIALAAWLRSPLVGLSDESLLALAHPSPPRRAGLAAGMRGGAPLPDWCGREQQALLQGARRTLDRLAPLARRLHPAELISLLLEESDLLPVLLGTGAGEQKAANLRKLLETARQPGGVLAGGTEAFARGLAGLVAQPPQDPQAPLLGEEARVVRLMSVHQAKGLEFPVVVLPDLAGRGGGQNAPPDLGPHGELALAPPDPDTGASAKPPLQERLRKRDQARGEAEEARKFYVACTRAEDRLVLLLSPGGTQSKGWDPWGRELAAADPASRTIDAATLPLAGAEGPQAPADAWPEGLPPEAGPEREAAAAILARIERPAAPLGLVRESVSGLENYLTCPRLYVLTQRLGLDTALLPRSGPARDGLGRAVELGSLVHRLMEVTDFGQGPAGLQAAMASLEHDPDLASQALALAARLWDTGLPAELAGALELGRELPFCLRLPEADGGPALEIIGEIDLAARLETGWLVADYKVSHKADPAPYRDQMALYALALHRGQGGEGPAPRCCLAFLSAQGAKLVWLDFTPDDLAVMEQRVRAAARGIAGLGPQPDPTALEPGPGCDPAACPVADLCGLAVGS</sequence>
<dbReference type="PANTHER" id="PTHR11070">
    <property type="entry name" value="UVRD / RECB / PCRA DNA HELICASE FAMILY MEMBER"/>
    <property type="match status" value="1"/>
</dbReference>
<dbReference type="GO" id="GO:0005524">
    <property type="term" value="F:ATP binding"/>
    <property type="evidence" value="ECO:0007669"/>
    <property type="project" value="UniProtKB-UniRule"/>
</dbReference>
<comment type="catalytic activity">
    <reaction evidence="11">
        <text>Couples ATP hydrolysis with the unwinding of duplex DNA by translocating in the 3'-5' direction.</text>
        <dbReference type="EC" id="5.6.2.4"/>
    </reaction>
</comment>
<organism evidence="18 19">
    <name type="scientific">Desulfoferula mesophila</name>
    <dbReference type="NCBI Taxonomy" id="3058419"/>
    <lineage>
        <taxon>Bacteria</taxon>
        <taxon>Pseudomonadati</taxon>
        <taxon>Thermodesulfobacteriota</taxon>
        <taxon>Desulfarculia</taxon>
        <taxon>Desulfarculales</taxon>
        <taxon>Desulfarculaceae</taxon>
        <taxon>Desulfoferula</taxon>
    </lineage>
</organism>
<protein>
    <recommendedName>
        <fullName evidence="12">DNA 3'-5' helicase</fullName>
        <ecNumber evidence="12">5.6.2.4</ecNumber>
    </recommendedName>
</protein>
<keyword evidence="9" id="KW-0234">DNA repair</keyword>
<dbReference type="InterPro" id="IPR000212">
    <property type="entry name" value="DNA_helicase_UvrD/REP"/>
</dbReference>
<dbReference type="Pfam" id="PF13361">
    <property type="entry name" value="UvrD_C"/>
    <property type="match status" value="2"/>
</dbReference>
<evidence type="ECO:0000256" key="9">
    <source>
        <dbReference type="ARBA" id="ARBA00023204"/>
    </source>
</evidence>
<dbReference type="EMBL" id="AP028679">
    <property type="protein sequence ID" value="BEQ14981.1"/>
    <property type="molecule type" value="Genomic_DNA"/>
</dbReference>
<feature type="compositionally biased region" description="Basic and acidic residues" evidence="15">
    <location>
        <begin position="774"/>
        <end position="786"/>
    </location>
</feature>
<dbReference type="InterPro" id="IPR038726">
    <property type="entry name" value="PDDEXK_AddAB-type"/>
</dbReference>